<gene>
    <name evidence="3" type="ORF">ETSY1_43250</name>
</gene>
<dbReference type="InterPro" id="IPR044861">
    <property type="entry name" value="IPNS-like_FE2OG_OXY"/>
</dbReference>
<evidence type="ECO:0000259" key="2">
    <source>
        <dbReference type="Pfam" id="PF14226"/>
    </source>
</evidence>
<keyword evidence="4" id="KW-1185">Reference proteome</keyword>
<evidence type="ECO:0000313" key="3">
    <source>
        <dbReference type="EMBL" id="ETW92523.1"/>
    </source>
</evidence>
<dbReference type="InterPro" id="IPR026992">
    <property type="entry name" value="DIOX_N"/>
</dbReference>
<feature type="domain" description="Non-haem dioxygenase N-terminal" evidence="2">
    <location>
        <begin position="5"/>
        <end position="131"/>
    </location>
</feature>
<evidence type="ECO:0008006" key="5">
    <source>
        <dbReference type="Google" id="ProtNLM"/>
    </source>
</evidence>
<dbReference type="InterPro" id="IPR050231">
    <property type="entry name" value="Iron_ascorbate_oxido_reductase"/>
</dbReference>
<reference evidence="3 4" key="1">
    <citation type="journal article" date="2014" name="Nature">
        <title>An environmental bacterial taxon with a large and distinct metabolic repertoire.</title>
        <authorList>
            <person name="Wilson M.C."/>
            <person name="Mori T."/>
            <person name="Ruckert C."/>
            <person name="Uria A.R."/>
            <person name="Helf M.J."/>
            <person name="Takada K."/>
            <person name="Gernert C."/>
            <person name="Steffens U.A."/>
            <person name="Heycke N."/>
            <person name="Schmitt S."/>
            <person name="Rinke C."/>
            <person name="Helfrich E.J."/>
            <person name="Brachmann A.O."/>
            <person name="Gurgui C."/>
            <person name="Wakimoto T."/>
            <person name="Kracht M."/>
            <person name="Crusemann M."/>
            <person name="Hentschel U."/>
            <person name="Abe I."/>
            <person name="Matsunaga S."/>
            <person name="Kalinowski J."/>
            <person name="Takeyama H."/>
            <person name="Piel J."/>
        </authorList>
    </citation>
    <scope>NUCLEOTIDE SEQUENCE [LARGE SCALE GENOMIC DNA]</scope>
    <source>
        <strain evidence="4">TSY1</strain>
    </source>
</reference>
<feature type="domain" description="Isopenicillin N synthase-like Fe(2+) 2OG dioxygenase" evidence="1">
    <location>
        <begin position="179"/>
        <end position="253"/>
    </location>
</feature>
<dbReference type="SUPFAM" id="SSF51197">
    <property type="entry name" value="Clavaminate synthase-like"/>
    <property type="match status" value="1"/>
</dbReference>
<dbReference type="Pfam" id="PF14226">
    <property type="entry name" value="DIOX_N"/>
    <property type="match status" value="1"/>
</dbReference>
<feature type="non-terminal residue" evidence="3">
    <location>
        <position position="254"/>
    </location>
</feature>
<dbReference type="InterPro" id="IPR027443">
    <property type="entry name" value="IPNS-like_sf"/>
</dbReference>
<organism evidence="3 4">
    <name type="scientific">Entotheonella factor</name>
    <dbReference type="NCBI Taxonomy" id="1429438"/>
    <lineage>
        <taxon>Bacteria</taxon>
        <taxon>Pseudomonadati</taxon>
        <taxon>Nitrospinota/Tectimicrobiota group</taxon>
        <taxon>Candidatus Tectimicrobiota</taxon>
        <taxon>Candidatus Entotheonellia</taxon>
        <taxon>Candidatus Entotheonellales</taxon>
        <taxon>Candidatus Entotheonellaceae</taxon>
        <taxon>Candidatus Entotheonella</taxon>
    </lineage>
</organism>
<comment type="caution">
    <text evidence="3">The sequence shown here is derived from an EMBL/GenBank/DDBJ whole genome shotgun (WGS) entry which is preliminary data.</text>
</comment>
<dbReference type="EMBL" id="AZHW01001450">
    <property type="protein sequence ID" value="ETW92523.1"/>
    <property type="molecule type" value="Genomic_DNA"/>
</dbReference>
<dbReference type="AlphaFoldDB" id="W4L347"/>
<dbReference type="HOGENOM" id="CLU_010119_6_3_7"/>
<dbReference type="PRINTS" id="PR00682">
    <property type="entry name" value="IPNSYNTHASE"/>
</dbReference>
<dbReference type="PANTHER" id="PTHR47990">
    <property type="entry name" value="2-OXOGLUTARATE (2OG) AND FE(II)-DEPENDENT OXYGENASE SUPERFAMILY PROTEIN-RELATED"/>
    <property type="match status" value="1"/>
</dbReference>
<dbReference type="Gene3D" id="2.60.120.330">
    <property type="entry name" value="B-lactam Antibiotic, Isopenicillin N Synthase, Chain"/>
    <property type="match status" value="1"/>
</dbReference>
<sequence length="254" mass="28538">MSGFPIIDLGGASEPDISSLQHTAQHLRQALEQVGFYAVVNHGISPVLIDGIFAQARRFHALPAEQKEALVFSQDFTGYVPPARHILRTSTVNNNTKGDLNEAFFMEREEPPEGADGARANPFRTANQWPSDLPGFRDVLMTYYRTMEHFTRRRLLPLYALALELPIDYFDSAFGWPQASLRLSHYPPMPRQANQFGIAPHTDAGFLTILPQSEVDGLHIRPPGSDWIKAPRVEGGLFINSGDMLKRWTNDRLN</sequence>
<proteinExistence type="predicted"/>
<name>W4L347_ENTF1</name>
<evidence type="ECO:0000259" key="1">
    <source>
        <dbReference type="Pfam" id="PF03171"/>
    </source>
</evidence>
<dbReference type="Pfam" id="PF03171">
    <property type="entry name" value="2OG-FeII_Oxy"/>
    <property type="match status" value="1"/>
</dbReference>
<accession>W4L347</accession>
<evidence type="ECO:0000313" key="4">
    <source>
        <dbReference type="Proteomes" id="UP000019141"/>
    </source>
</evidence>
<protein>
    <recommendedName>
        <fullName evidence="5">Fe2OG dioxygenase domain-containing protein</fullName>
    </recommendedName>
</protein>
<dbReference type="Proteomes" id="UP000019141">
    <property type="component" value="Unassembled WGS sequence"/>
</dbReference>